<organism evidence="2 3">
    <name type="scientific">Propionicimonas paludicola</name>
    <dbReference type="NCBI Taxonomy" id="185243"/>
    <lineage>
        <taxon>Bacteria</taxon>
        <taxon>Bacillati</taxon>
        <taxon>Actinomycetota</taxon>
        <taxon>Actinomycetes</taxon>
        <taxon>Propionibacteriales</taxon>
        <taxon>Nocardioidaceae</taxon>
        <taxon>Propionicimonas</taxon>
    </lineage>
</organism>
<evidence type="ECO:0000256" key="1">
    <source>
        <dbReference type="SAM" id="SignalP"/>
    </source>
</evidence>
<dbReference type="EMBL" id="PDJC01000001">
    <property type="protein sequence ID" value="PFG17158.1"/>
    <property type="molecule type" value="Genomic_DNA"/>
</dbReference>
<dbReference type="Pfam" id="PF13416">
    <property type="entry name" value="SBP_bac_8"/>
    <property type="match status" value="1"/>
</dbReference>
<dbReference type="InterPro" id="IPR006059">
    <property type="entry name" value="SBP"/>
</dbReference>
<reference evidence="2 3" key="1">
    <citation type="submission" date="2017-10" db="EMBL/GenBank/DDBJ databases">
        <title>Sequencing the genomes of 1000 actinobacteria strains.</title>
        <authorList>
            <person name="Klenk H.-P."/>
        </authorList>
    </citation>
    <scope>NUCLEOTIDE SEQUENCE [LARGE SCALE GENOMIC DNA]</scope>
    <source>
        <strain evidence="2 3">DSM 15597</strain>
    </source>
</reference>
<dbReference type="InterPro" id="IPR006311">
    <property type="entry name" value="TAT_signal"/>
</dbReference>
<sequence>MKQSRTVRRTLAAALTATALLAAAGCAPGGTAPAPAPSSSSSQAVVTDVAAAGNVTLKMSDFWGGSEGEWIKSMIQKFQTKYPNVKIERTQEDWGQLTSTLNLQLAEQDGPDIATANNGWQSLGTLAKGNLVLNLDKYSTAFGWDKLIPSTIARQNQFTTDFKTIGSGSLFSTPVARVSLIGIYYNVEKLNKLGITPPTTLTEFEAAAAKIKDAGEIPIAYGSQDSPTAVLLGLQAMYASADAINNFTYGDTAVTADQAGLTKAAETVKKWNDSGWFTPHHEGINYQDAVANYLDGKGIFRFEYTGSLGLTDAQQGKFKYIQLPQASGSGTVGVGAAPSAMVIASKCKNPDVAAAFLDFLMSKDAAQASADFGLIPLMHSDITVPEKMATLQTEAAGADAIAKSDGFVPYFDWTSPTMLDTLNQQMQLLYAGKTDPAGLVKAVDADRNAFLTGSK</sequence>
<gene>
    <name evidence="2" type="ORF">ATK74_1720</name>
</gene>
<name>A0A2A9CS08_9ACTN</name>
<dbReference type="InterPro" id="IPR050490">
    <property type="entry name" value="Bact_solute-bd_prot1"/>
</dbReference>
<accession>A0A2A9CS08</accession>
<keyword evidence="3" id="KW-1185">Reference proteome</keyword>
<evidence type="ECO:0000313" key="2">
    <source>
        <dbReference type="EMBL" id="PFG17158.1"/>
    </source>
</evidence>
<dbReference type="OrthoDB" id="358201at2"/>
<evidence type="ECO:0000313" key="3">
    <source>
        <dbReference type="Proteomes" id="UP000226079"/>
    </source>
</evidence>
<dbReference type="PROSITE" id="PS51257">
    <property type="entry name" value="PROKAR_LIPOPROTEIN"/>
    <property type="match status" value="1"/>
</dbReference>
<dbReference type="PANTHER" id="PTHR43649:SF12">
    <property type="entry name" value="DIACETYLCHITOBIOSE BINDING PROTEIN DASA"/>
    <property type="match status" value="1"/>
</dbReference>
<dbReference type="PROSITE" id="PS51318">
    <property type="entry name" value="TAT"/>
    <property type="match status" value="1"/>
</dbReference>
<comment type="caution">
    <text evidence="2">The sequence shown here is derived from an EMBL/GenBank/DDBJ whole genome shotgun (WGS) entry which is preliminary data.</text>
</comment>
<proteinExistence type="predicted"/>
<dbReference type="Proteomes" id="UP000226079">
    <property type="component" value="Unassembled WGS sequence"/>
</dbReference>
<dbReference type="Gene3D" id="3.40.190.10">
    <property type="entry name" value="Periplasmic binding protein-like II"/>
    <property type="match status" value="2"/>
</dbReference>
<dbReference type="SUPFAM" id="SSF53850">
    <property type="entry name" value="Periplasmic binding protein-like II"/>
    <property type="match status" value="1"/>
</dbReference>
<dbReference type="PANTHER" id="PTHR43649">
    <property type="entry name" value="ARABINOSE-BINDING PROTEIN-RELATED"/>
    <property type="match status" value="1"/>
</dbReference>
<feature type="signal peptide" evidence="1">
    <location>
        <begin position="1"/>
        <end position="24"/>
    </location>
</feature>
<protein>
    <submittedName>
        <fullName evidence="2">Carbohydrate ABC transporter substrate-binding protein (CUT1 family)</fullName>
    </submittedName>
</protein>
<dbReference type="RefSeq" id="WP_143483594.1">
    <property type="nucleotide sequence ID" value="NZ_PDJC01000001.1"/>
</dbReference>
<feature type="chain" id="PRO_5038633984" evidence="1">
    <location>
        <begin position="25"/>
        <end position="455"/>
    </location>
</feature>
<dbReference type="AlphaFoldDB" id="A0A2A9CS08"/>
<keyword evidence="1" id="KW-0732">Signal</keyword>